<dbReference type="Gramene" id="OMO65636">
    <property type="protein sequence ID" value="OMO65636"/>
    <property type="gene ID" value="CCACVL1_21461"/>
</dbReference>
<dbReference type="AlphaFoldDB" id="A0A1R3H5Y4"/>
<proteinExistence type="predicted"/>
<evidence type="ECO:0000313" key="2">
    <source>
        <dbReference type="EMBL" id="OMO65636.1"/>
    </source>
</evidence>
<keyword evidence="3" id="KW-1185">Reference proteome</keyword>
<dbReference type="EMBL" id="AWWV01012612">
    <property type="protein sequence ID" value="OMO65636.1"/>
    <property type="molecule type" value="Genomic_DNA"/>
</dbReference>
<name>A0A1R3H5Y4_COCAP</name>
<dbReference type="Pfam" id="PF08387">
    <property type="entry name" value="FBD"/>
    <property type="match status" value="1"/>
</dbReference>
<organism evidence="2 3">
    <name type="scientific">Corchorus capsularis</name>
    <name type="common">Jute</name>
    <dbReference type="NCBI Taxonomy" id="210143"/>
    <lineage>
        <taxon>Eukaryota</taxon>
        <taxon>Viridiplantae</taxon>
        <taxon>Streptophyta</taxon>
        <taxon>Embryophyta</taxon>
        <taxon>Tracheophyta</taxon>
        <taxon>Spermatophyta</taxon>
        <taxon>Magnoliopsida</taxon>
        <taxon>eudicotyledons</taxon>
        <taxon>Gunneridae</taxon>
        <taxon>Pentapetalae</taxon>
        <taxon>rosids</taxon>
        <taxon>malvids</taxon>
        <taxon>Malvales</taxon>
        <taxon>Malvaceae</taxon>
        <taxon>Grewioideae</taxon>
        <taxon>Apeibeae</taxon>
        <taxon>Corchorus</taxon>
    </lineage>
</organism>
<accession>A0A1R3H5Y4</accession>
<dbReference type="OrthoDB" id="1939276at2759"/>
<reference evidence="2 3" key="1">
    <citation type="submission" date="2013-09" db="EMBL/GenBank/DDBJ databases">
        <title>Corchorus capsularis genome sequencing.</title>
        <authorList>
            <person name="Alam M."/>
            <person name="Haque M.S."/>
            <person name="Islam M.S."/>
            <person name="Emdad E.M."/>
            <person name="Islam M.M."/>
            <person name="Ahmed B."/>
            <person name="Halim A."/>
            <person name="Hossen Q.M.M."/>
            <person name="Hossain M.Z."/>
            <person name="Ahmed R."/>
            <person name="Khan M.M."/>
            <person name="Islam R."/>
            <person name="Rashid M.M."/>
            <person name="Khan S.A."/>
            <person name="Rahman M.S."/>
            <person name="Alam M."/>
        </authorList>
    </citation>
    <scope>NUCLEOTIDE SEQUENCE [LARGE SCALE GENOMIC DNA]</scope>
    <source>
        <strain evidence="3">cv. CVL-1</strain>
        <tissue evidence="2">Whole seedling</tissue>
    </source>
</reference>
<evidence type="ECO:0000313" key="3">
    <source>
        <dbReference type="Proteomes" id="UP000188268"/>
    </source>
</evidence>
<evidence type="ECO:0000259" key="1">
    <source>
        <dbReference type="Pfam" id="PF08387"/>
    </source>
</evidence>
<feature type="domain" description="FBD" evidence="1">
    <location>
        <begin position="28"/>
        <end position="69"/>
    </location>
</feature>
<sequence>MDLADDECQWMESYDFDGEKFWRSQEGTFHCLEKNLKSIKIYGHITEPYVIDMIEFLLKNAMVLEKLEISSQNTFRPFPKTNCCPRKVELTTEQRQEFSRKVFSLPRASTSA</sequence>
<dbReference type="Proteomes" id="UP000188268">
    <property type="component" value="Unassembled WGS sequence"/>
</dbReference>
<comment type="caution">
    <text evidence="2">The sequence shown here is derived from an EMBL/GenBank/DDBJ whole genome shotgun (WGS) entry which is preliminary data.</text>
</comment>
<dbReference type="OMA" id="ECQWMES"/>
<dbReference type="InterPro" id="IPR006566">
    <property type="entry name" value="FBD"/>
</dbReference>
<gene>
    <name evidence="2" type="ORF">CCACVL1_21461</name>
</gene>
<protein>
    <submittedName>
        <fullName evidence="2">F-box/LRR-repeat protein</fullName>
    </submittedName>
</protein>
<feature type="non-terminal residue" evidence="2">
    <location>
        <position position="112"/>
    </location>
</feature>